<dbReference type="PANTHER" id="PTHR47926">
    <property type="entry name" value="PENTATRICOPEPTIDE REPEAT-CONTAINING PROTEIN"/>
    <property type="match status" value="1"/>
</dbReference>
<dbReference type="InterPro" id="IPR011990">
    <property type="entry name" value="TPR-like_helical_dom_sf"/>
</dbReference>
<name>A0AAN7L277_9MYRT</name>
<dbReference type="InterPro" id="IPR002885">
    <property type="entry name" value="PPR_rpt"/>
</dbReference>
<protein>
    <recommendedName>
        <fullName evidence="6">Pentatricopeptide repeat-containing protein</fullName>
    </recommendedName>
</protein>
<comment type="caution">
    <text evidence="4">The sequence shown here is derived from an EMBL/GenBank/DDBJ whole genome shotgun (WGS) entry which is preliminary data.</text>
</comment>
<gene>
    <name evidence="4" type="ORF">SAY87_024030</name>
</gene>
<proteinExistence type="inferred from homology"/>
<dbReference type="FunFam" id="1.25.40.10:FF:000205">
    <property type="entry name" value="Pentatricopeptide repeat-containing protein, mitochondrial"/>
    <property type="match status" value="1"/>
</dbReference>
<dbReference type="InterPro" id="IPR046960">
    <property type="entry name" value="PPR_At4g14850-like_plant"/>
</dbReference>
<keyword evidence="1" id="KW-0677">Repeat</keyword>
<evidence type="ECO:0000313" key="5">
    <source>
        <dbReference type="Proteomes" id="UP001345219"/>
    </source>
</evidence>
<feature type="repeat" description="PPR" evidence="3">
    <location>
        <begin position="424"/>
        <end position="458"/>
    </location>
</feature>
<evidence type="ECO:0000256" key="3">
    <source>
        <dbReference type="PROSITE-ProRule" id="PRU00708"/>
    </source>
</evidence>
<feature type="repeat" description="PPR" evidence="3">
    <location>
        <begin position="323"/>
        <end position="357"/>
    </location>
</feature>
<dbReference type="GO" id="GO:0003723">
    <property type="term" value="F:RNA binding"/>
    <property type="evidence" value="ECO:0007669"/>
    <property type="project" value="InterPro"/>
</dbReference>
<dbReference type="PROSITE" id="PS51375">
    <property type="entry name" value="PPR"/>
    <property type="match status" value="6"/>
</dbReference>
<dbReference type="Pfam" id="PF20431">
    <property type="entry name" value="E_motif"/>
    <property type="match status" value="1"/>
</dbReference>
<dbReference type="AlphaFoldDB" id="A0AAN7L277"/>
<dbReference type="GO" id="GO:0009451">
    <property type="term" value="P:RNA modification"/>
    <property type="evidence" value="ECO:0007669"/>
    <property type="project" value="InterPro"/>
</dbReference>
<dbReference type="Pfam" id="PF13041">
    <property type="entry name" value="PPR_2"/>
    <property type="match status" value="2"/>
</dbReference>
<dbReference type="Proteomes" id="UP001345219">
    <property type="component" value="Chromosome 18"/>
</dbReference>
<accession>A0AAN7L277</accession>
<reference evidence="4 5" key="1">
    <citation type="journal article" date="2023" name="Hortic Res">
        <title>Pangenome of water caltrop reveals structural variations and asymmetric subgenome divergence after allopolyploidization.</title>
        <authorList>
            <person name="Zhang X."/>
            <person name="Chen Y."/>
            <person name="Wang L."/>
            <person name="Yuan Y."/>
            <person name="Fang M."/>
            <person name="Shi L."/>
            <person name="Lu R."/>
            <person name="Comes H.P."/>
            <person name="Ma Y."/>
            <person name="Chen Y."/>
            <person name="Huang G."/>
            <person name="Zhou Y."/>
            <person name="Zheng Z."/>
            <person name="Qiu Y."/>
        </authorList>
    </citation>
    <scope>NUCLEOTIDE SEQUENCE [LARGE SCALE GENOMIC DNA]</scope>
    <source>
        <tissue evidence="4">Roots</tissue>
    </source>
</reference>
<evidence type="ECO:0000256" key="2">
    <source>
        <dbReference type="ARBA" id="ARBA00061659"/>
    </source>
</evidence>
<dbReference type="FunFam" id="1.25.40.10:FF:000090">
    <property type="entry name" value="Pentatricopeptide repeat-containing protein, chloroplastic"/>
    <property type="match status" value="1"/>
</dbReference>
<evidence type="ECO:0000256" key="1">
    <source>
        <dbReference type="ARBA" id="ARBA00022737"/>
    </source>
</evidence>
<feature type="repeat" description="PPR" evidence="3">
    <location>
        <begin position="292"/>
        <end position="322"/>
    </location>
</feature>
<evidence type="ECO:0000313" key="4">
    <source>
        <dbReference type="EMBL" id="KAK4776069.1"/>
    </source>
</evidence>
<dbReference type="Pfam" id="PF01535">
    <property type="entry name" value="PPR"/>
    <property type="match status" value="7"/>
</dbReference>
<dbReference type="SUPFAM" id="SSF48452">
    <property type="entry name" value="TPR-like"/>
    <property type="match status" value="1"/>
</dbReference>
<sequence length="638" mass="71168">MRIPSNTFLQLHRADGHLDCTAYGRLLQCCSNGRLLRQGQQLHARLVLHSVIPDNFLASKLINFYAKLNCFPEARRVFDGIQRRNIFSWNALLMGYTVQGRFRDTLRLFSSLLTCESGDLKPDGITVSCALKALSTLSSRSRLARDIHGFVVCRGLDFDIFVMNGLITFYSRCNKLSSARKLFDRIPKRDIVTWNSMIAGYSQSGYYEECKELYREMLGLIELKPDEVTAVSILQACGHSKDLLLGMEVHQLLVNNGVEMDMSLCNALVGFYAKCGSLDYAMELFKDMEEKDEFTYGSVISGYMDEGFVEEGMSIFRQIETPSLSTWNAVISGLTQNNHQEKILDLLCELLASGLEPNPVTLSSILPTCSHLSNLKGVKEIHAFSIKRSYHQNIYVATSIIDAYAKLGLLGRARQVFDRSKDRSLIIWTAIISAYSAHGDVHTALALFSEMLNNRIKPDDVTFTAVLAACAHTGMVAEAWKIYDSLSQNHDIEPTVEHCACMVDAMSRAKRLSEAADFIRKMPIEPSAKVWGALLNGASVSGDVDIGKFACDHLFKIEPENTGNYVIMANLYAQAGRWEEADMIREKMNCIGLKKTAGSSWVESKGALHSFISKDESGDVNEKICTLLGDMLGSTREE</sequence>
<comment type="similarity">
    <text evidence="2">Belongs to the PPR family. PCMP-E subfamily.</text>
</comment>
<organism evidence="4 5">
    <name type="scientific">Trapa incisa</name>
    <dbReference type="NCBI Taxonomy" id="236973"/>
    <lineage>
        <taxon>Eukaryota</taxon>
        <taxon>Viridiplantae</taxon>
        <taxon>Streptophyta</taxon>
        <taxon>Embryophyta</taxon>
        <taxon>Tracheophyta</taxon>
        <taxon>Spermatophyta</taxon>
        <taxon>Magnoliopsida</taxon>
        <taxon>eudicotyledons</taxon>
        <taxon>Gunneridae</taxon>
        <taxon>Pentapetalae</taxon>
        <taxon>rosids</taxon>
        <taxon>malvids</taxon>
        <taxon>Myrtales</taxon>
        <taxon>Lythraceae</taxon>
        <taxon>Trapa</taxon>
    </lineage>
</organism>
<keyword evidence="5" id="KW-1185">Reference proteome</keyword>
<dbReference type="NCBIfam" id="TIGR00756">
    <property type="entry name" value="PPR"/>
    <property type="match status" value="5"/>
</dbReference>
<dbReference type="GO" id="GO:0005739">
    <property type="term" value="C:mitochondrion"/>
    <property type="evidence" value="ECO:0007669"/>
    <property type="project" value="UniProtKB-ARBA"/>
</dbReference>
<feature type="repeat" description="PPR" evidence="3">
    <location>
        <begin position="190"/>
        <end position="220"/>
    </location>
</feature>
<dbReference type="InterPro" id="IPR046848">
    <property type="entry name" value="E_motif"/>
</dbReference>
<dbReference type="EMBL" id="JAXIOK010000003">
    <property type="protein sequence ID" value="KAK4776069.1"/>
    <property type="molecule type" value="Genomic_DNA"/>
</dbReference>
<feature type="repeat" description="PPR" evidence="3">
    <location>
        <begin position="261"/>
        <end position="291"/>
    </location>
</feature>
<evidence type="ECO:0008006" key="6">
    <source>
        <dbReference type="Google" id="ProtNLM"/>
    </source>
</evidence>
<dbReference type="PANTHER" id="PTHR47926:SF472">
    <property type="entry name" value="REPEAT (PPR) SUPERFAMILY PROTEIN, PUTATIVE-RELATED"/>
    <property type="match status" value="1"/>
</dbReference>
<feature type="repeat" description="PPR" evidence="3">
    <location>
        <begin position="459"/>
        <end position="494"/>
    </location>
</feature>
<dbReference type="Gene3D" id="1.25.40.10">
    <property type="entry name" value="Tetratricopeptide repeat domain"/>
    <property type="match status" value="6"/>
</dbReference>